<sequence>MTVYHDPSAPSSSWLFNALATQQEALSDESPQALQNATRPSDPSGGTASHHGLPARPSPTVIGKAEQLKPYKAPLSTRPSRASPSLTIQSPSSSSALRPTSSAAPSRSPVLTPSAGVAPTRPSHTASMSPVSTDKSLPQDDADADDPLRQAIARFDSEVAEIARIHAETRRMVADFQDTGAHIHARAEGLAEQFRSRYANTERRVARATQRADEFERKLHDSQNSLTRLEGENEDLRGQMDRLRGELDQLRGERDRLRGERDRLRGELDRLRGELDSVHGELDQVRGELERERQQAGSNDVRLNETLKSCQDAIRETELARARWAVVQKKLEEQLATEKRVAAADKEALLRQIEGLKTNVEDSKRQVAVLVEERLRLEVQIQNEPLSPTGGENVETAERINIYSCNPSNLPTTQLQHNPNTPREAGPTLPAPSSVTSSSSVVPTMSHSPALHRPPSVHQTTSGDGTTQGKPRGKLLHLAAESPVSPSFALPNEPLLAVKDEEREEVKAKVEPIEDSATAFSPASHLCPPILEQRREQSLDYAPIQSVPLHSPPLQQPEPGQDLLPFLSGGIARS</sequence>
<dbReference type="Gene3D" id="6.10.250.3110">
    <property type="match status" value="1"/>
</dbReference>
<feature type="coiled-coil region" evidence="1">
    <location>
        <begin position="191"/>
        <end position="295"/>
    </location>
</feature>
<feature type="region of interest" description="Disordered" evidence="2">
    <location>
        <begin position="405"/>
        <end position="472"/>
    </location>
</feature>
<proteinExistence type="predicted"/>
<feature type="compositionally biased region" description="Polar residues" evidence="2">
    <location>
        <begin position="22"/>
        <end position="47"/>
    </location>
</feature>
<protein>
    <submittedName>
        <fullName evidence="3">GATA type zinc finger protein Asd4</fullName>
    </submittedName>
</protein>
<feature type="compositionally biased region" description="Low complexity" evidence="2">
    <location>
        <begin position="82"/>
        <end position="109"/>
    </location>
</feature>
<dbReference type="PANTHER" id="PTHR23159:SF31">
    <property type="entry name" value="CENTROSOME-ASSOCIATED PROTEIN CEP250 ISOFORM X1"/>
    <property type="match status" value="1"/>
</dbReference>
<feature type="coiled-coil region" evidence="1">
    <location>
        <begin position="346"/>
        <end position="373"/>
    </location>
</feature>
<organism evidence="3">
    <name type="scientific">Ganoderma boninense</name>
    <dbReference type="NCBI Taxonomy" id="34458"/>
    <lineage>
        <taxon>Eukaryota</taxon>
        <taxon>Fungi</taxon>
        <taxon>Dikarya</taxon>
        <taxon>Basidiomycota</taxon>
        <taxon>Agaricomycotina</taxon>
        <taxon>Agaricomycetes</taxon>
        <taxon>Polyporales</taxon>
        <taxon>Polyporaceae</taxon>
        <taxon>Ganoderma</taxon>
    </lineage>
</organism>
<feature type="compositionally biased region" description="Low complexity" evidence="2">
    <location>
        <begin position="427"/>
        <end position="449"/>
    </location>
</feature>
<dbReference type="PANTHER" id="PTHR23159">
    <property type="entry name" value="CENTROSOMAL PROTEIN 2"/>
    <property type="match status" value="1"/>
</dbReference>
<name>A0A5K1JSY3_9APHY</name>
<feature type="compositionally biased region" description="Polar residues" evidence="2">
    <location>
        <begin position="122"/>
        <end position="136"/>
    </location>
</feature>
<evidence type="ECO:0000256" key="1">
    <source>
        <dbReference type="SAM" id="Coils"/>
    </source>
</evidence>
<feature type="compositionally biased region" description="Polar residues" evidence="2">
    <location>
        <begin position="405"/>
        <end position="421"/>
    </location>
</feature>
<evidence type="ECO:0000313" key="3">
    <source>
        <dbReference type="EMBL" id="VWO95019.1"/>
    </source>
</evidence>
<reference evidence="3" key="1">
    <citation type="submission" date="2019-10" db="EMBL/GenBank/DDBJ databases">
        <authorList>
            <person name="Nor Muhammad N."/>
        </authorList>
    </citation>
    <scope>NUCLEOTIDE SEQUENCE</scope>
</reference>
<feature type="region of interest" description="Disordered" evidence="2">
    <location>
        <begin position="22"/>
        <end position="144"/>
    </location>
</feature>
<dbReference type="EMBL" id="LR724431">
    <property type="protein sequence ID" value="VWO95019.1"/>
    <property type="molecule type" value="Genomic_DNA"/>
</dbReference>
<accession>A0A5K1JSY3</accession>
<evidence type="ECO:0000256" key="2">
    <source>
        <dbReference type="SAM" id="MobiDB-lite"/>
    </source>
</evidence>
<dbReference type="AlphaFoldDB" id="A0A5K1JSY3"/>
<gene>
    <name evidence="3" type="primary">G4N4Y2</name>
</gene>
<feature type="region of interest" description="Disordered" evidence="2">
    <location>
        <begin position="537"/>
        <end position="574"/>
    </location>
</feature>
<keyword evidence="1" id="KW-0175">Coiled coil</keyword>
<feature type="compositionally biased region" description="Polar residues" evidence="2">
    <location>
        <begin position="457"/>
        <end position="469"/>
    </location>
</feature>